<accession>A0A7K0GNT9</accession>
<dbReference type="InterPro" id="IPR009734">
    <property type="entry name" value="Myoviridae_GpU"/>
</dbReference>
<organism evidence="1 2">
    <name type="scientific">Parabacteroides distasonis</name>
    <dbReference type="NCBI Taxonomy" id="823"/>
    <lineage>
        <taxon>Bacteria</taxon>
        <taxon>Pseudomonadati</taxon>
        <taxon>Bacteroidota</taxon>
        <taxon>Bacteroidia</taxon>
        <taxon>Bacteroidales</taxon>
        <taxon>Tannerellaceae</taxon>
        <taxon>Parabacteroides</taxon>
    </lineage>
</organism>
<protein>
    <recommendedName>
        <fullName evidence="3">Phage tail protein</fullName>
    </recommendedName>
</protein>
<sequence length="173" mass="19353">MSSRRNTVETCMTLNYRDQAEALARDLANQTLPTERAASYMLALGQYRFSIDTAAYQAFTRELSFLWPTQQRFGNMAAPQFVGRGEFKRSLNGVIYPEYKGGLRQVDAMAAQAGLGQPLQLVSGIGEVLGFWCITSIRENATVFHRNGQARKLDFSLELLYYGDRYKGVTGGV</sequence>
<evidence type="ECO:0000313" key="1">
    <source>
        <dbReference type="EMBL" id="MRY60550.1"/>
    </source>
</evidence>
<dbReference type="EMBL" id="WKLT01000042">
    <property type="protein sequence ID" value="MRY60550.1"/>
    <property type="molecule type" value="Genomic_DNA"/>
</dbReference>
<dbReference type="AlphaFoldDB" id="A0A7K0GNT9"/>
<evidence type="ECO:0008006" key="3">
    <source>
        <dbReference type="Google" id="ProtNLM"/>
    </source>
</evidence>
<dbReference type="Pfam" id="PF06995">
    <property type="entry name" value="Phage_P2_GpU"/>
    <property type="match status" value="1"/>
</dbReference>
<comment type="caution">
    <text evidence="1">The sequence shown here is derived from an EMBL/GenBank/DDBJ whole genome shotgun (WGS) entry which is preliminary data.</text>
</comment>
<evidence type="ECO:0000313" key="2">
    <source>
        <dbReference type="Proteomes" id="UP000463337"/>
    </source>
</evidence>
<name>A0A7K0GNT9_PARDI</name>
<gene>
    <name evidence="1" type="ORF">GKD59_22135</name>
</gene>
<reference evidence="1 2" key="1">
    <citation type="journal article" date="2019" name="Nat. Med.">
        <title>A library of human gut bacterial isolates paired with longitudinal multiomics data enables mechanistic microbiome research.</title>
        <authorList>
            <person name="Poyet M."/>
            <person name="Groussin M."/>
            <person name="Gibbons S.M."/>
            <person name="Avila-Pacheco J."/>
            <person name="Jiang X."/>
            <person name="Kearney S.M."/>
            <person name="Perrotta A.R."/>
            <person name="Berdy B."/>
            <person name="Zhao S."/>
            <person name="Lieberman T.D."/>
            <person name="Swanson P.K."/>
            <person name="Smith M."/>
            <person name="Roesemann S."/>
            <person name="Alexander J.E."/>
            <person name="Rich S.A."/>
            <person name="Livny J."/>
            <person name="Vlamakis H."/>
            <person name="Clish C."/>
            <person name="Bullock K."/>
            <person name="Deik A."/>
            <person name="Scott J."/>
            <person name="Pierce K.A."/>
            <person name="Xavier R.J."/>
            <person name="Alm E.J."/>
        </authorList>
    </citation>
    <scope>NUCLEOTIDE SEQUENCE [LARGE SCALE GENOMIC DNA]</scope>
    <source>
        <strain evidence="1 2">BIOML-A41</strain>
    </source>
</reference>
<proteinExistence type="predicted"/>
<dbReference type="Proteomes" id="UP000463337">
    <property type="component" value="Unassembled WGS sequence"/>
</dbReference>